<dbReference type="Pfam" id="PF12680">
    <property type="entry name" value="SnoaL_2"/>
    <property type="match status" value="1"/>
</dbReference>
<evidence type="ECO:0000313" key="2">
    <source>
        <dbReference type="EMBL" id="APG59469.1"/>
    </source>
</evidence>
<dbReference type="SUPFAM" id="SSF54427">
    <property type="entry name" value="NTF2-like"/>
    <property type="match status" value="1"/>
</dbReference>
<evidence type="ECO:0000313" key="3">
    <source>
        <dbReference type="Proteomes" id="UP000182510"/>
    </source>
</evidence>
<dbReference type="InterPro" id="IPR032710">
    <property type="entry name" value="NTF2-like_dom_sf"/>
</dbReference>
<dbReference type="OrthoDB" id="1452256at2"/>
<proteinExistence type="predicted"/>
<dbReference type="Gene3D" id="3.10.450.50">
    <property type="match status" value="1"/>
</dbReference>
<protein>
    <recommendedName>
        <fullName evidence="1">SnoaL-like domain-containing protein</fullName>
    </recommendedName>
</protein>
<feature type="domain" description="SnoaL-like" evidence="1">
    <location>
        <begin position="10"/>
        <end position="112"/>
    </location>
</feature>
<dbReference type="RefSeq" id="WP_072552124.1">
    <property type="nucleotide sequence ID" value="NZ_CP018153.1"/>
</dbReference>
<dbReference type="InterPro" id="IPR037401">
    <property type="entry name" value="SnoaL-like"/>
</dbReference>
<dbReference type="Proteomes" id="UP000182510">
    <property type="component" value="Chromosome"/>
</dbReference>
<accession>A0A1L3J2W8</accession>
<dbReference type="STRING" id="1913577.LPB144_03170"/>
<name>A0A1L3J2W8_9FLAO</name>
<keyword evidence="3" id="KW-1185">Reference proteome</keyword>
<dbReference type="AlphaFoldDB" id="A0A1L3J2W8"/>
<evidence type="ECO:0000259" key="1">
    <source>
        <dbReference type="Pfam" id="PF12680"/>
    </source>
</evidence>
<gene>
    <name evidence="2" type="ORF">LPB144_03170</name>
</gene>
<reference evidence="2 3" key="1">
    <citation type="submission" date="2016-11" db="EMBL/GenBank/DDBJ databases">
        <title>Gramella sp. LPB0144 isolated from marine environment.</title>
        <authorList>
            <person name="Kim E."/>
            <person name="Yi H."/>
        </authorList>
    </citation>
    <scope>NUCLEOTIDE SEQUENCE [LARGE SCALE GENOMIC DNA]</scope>
    <source>
        <strain evidence="2 3">LPB0144</strain>
    </source>
</reference>
<sequence>MSKKARDIVEKFYQSEFFKDDTTLKDFLHPEVELSWYGTTGFRKLDLDGIAEIGKQLNDSFDSLRVEVEKVITKNDDVAIHFTYHVRTIENPDEEMPYAHFIAIWELKEDKLCKGVQISQLGEEIEKSPWAK</sequence>
<dbReference type="KEGG" id="grl:LPB144_03170"/>
<dbReference type="EMBL" id="CP018153">
    <property type="protein sequence ID" value="APG59469.1"/>
    <property type="molecule type" value="Genomic_DNA"/>
</dbReference>
<organism evidence="2 3">
    <name type="scientific">Christiangramia salexigens</name>
    <dbReference type="NCBI Taxonomy" id="1913577"/>
    <lineage>
        <taxon>Bacteria</taxon>
        <taxon>Pseudomonadati</taxon>
        <taxon>Bacteroidota</taxon>
        <taxon>Flavobacteriia</taxon>
        <taxon>Flavobacteriales</taxon>
        <taxon>Flavobacteriaceae</taxon>
        <taxon>Christiangramia</taxon>
    </lineage>
</organism>